<reference evidence="2" key="1">
    <citation type="submission" date="2021-01" db="EMBL/GenBank/DDBJ databases">
        <title>Whole genome shotgun sequence of Spirilliplanes yamanashiensis NBRC 15828.</title>
        <authorList>
            <person name="Komaki H."/>
            <person name="Tamura T."/>
        </authorList>
    </citation>
    <scope>NUCLEOTIDE SEQUENCE</scope>
    <source>
        <strain evidence="2">NBRC 15828</strain>
    </source>
</reference>
<sequence length="144" mass="14770">MDAAAPAAVLTGLGLPPEDVPPPARVPAGWRPAGAARPGRAGAVELPGCRSVHRLPDATLATDGADAVLVGDAGDERWRAPGPVGFVHEVVAWAAGGAGRDVRTGALLWSVPGLRPDLFPGRVAGFDERDGILLVADHDELRAR</sequence>
<accession>A0A8J3YEA6</accession>
<evidence type="ECO:0000256" key="1">
    <source>
        <dbReference type="SAM" id="MobiDB-lite"/>
    </source>
</evidence>
<name>A0A8J3YEA6_9ACTN</name>
<evidence type="ECO:0000313" key="3">
    <source>
        <dbReference type="Proteomes" id="UP000652013"/>
    </source>
</evidence>
<dbReference type="RefSeq" id="WP_203941329.1">
    <property type="nucleotide sequence ID" value="NZ_BAAAGJ010000014.1"/>
</dbReference>
<organism evidence="2 3">
    <name type="scientific">Spirilliplanes yamanashiensis</name>
    <dbReference type="NCBI Taxonomy" id="42233"/>
    <lineage>
        <taxon>Bacteria</taxon>
        <taxon>Bacillati</taxon>
        <taxon>Actinomycetota</taxon>
        <taxon>Actinomycetes</taxon>
        <taxon>Micromonosporales</taxon>
        <taxon>Micromonosporaceae</taxon>
        <taxon>Spirilliplanes</taxon>
    </lineage>
</organism>
<gene>
    <name evidence="2" type="ORF">Sya03_54970</name>
</gene>
<proteinExistence type="predicted"/>
<evidence type="ECO:0000313" key="2">
    <source>
        <dbReference type="EMBL" id="GIJ06145.1"/>
    </source>
</evidence>
<dbReference type="EMBL" id="BOOY01000038">
    <property type="protein sequence ID" value="GIJ06145.1"/>
    <property type="molecule type" value="Genomic_DNA"/>
</dbReference>
<dbReference type="AlphaFoldDB" id="A0A8J3YEA6"/>
<dbReference type="Proteomes" id="UP000652013">
    <property type="component" value="Unassembled WGS sequence"/>
</dbReference>
<feature type="region of interest" description="Disordered" evidence="1">
    <location>
        <begin position="1"/>
        <end position="21"/>
    </location>
</feature>
<comment type="caution">
    <text evidence="2">The sequence shown here is derived from an EMBL/GenBank/DDBJ whole genome shotgun (WGS) entry which is preliminary data.</text>
</comment>
<keyword evidence="3" id="KW-1185">Reference proteome</keyword>
<protein>
    <submittedName>
        <fullName evidence="2">Uncharacterized protein</fullName>
    </submittedName>
</protein>